<evidence type="ECO:0000313" key="2">
    <source>
        <dbReference type="EMBL" id="KAH0818538.1"/>
    </source>
</evidence>
<feature type="compositionally biased region" description="Polar residues" evidence="1">
    <location>
        <begin position="224"/>
        <end position="242"/>
    </location>
</feature>
<dbReference type="PANTHER" id="PTHR23098:SF16">
    <property type="entry name" value="REGULATORY PROTEIN ZESTE"/>
    <property type="match status" value="1"/>
</dbReference>
<comment type="caution">
    <text evidence="2">The sequence shown here is derived from an EMBL/GenBank/DDBJ whole genome shotgun (WGS) entry which is preliminary data.</text>
</comment>
<sequence>MKRMFGDFNGRSDDHEWKIVLVLDHLVFALLPLLKRGPRAKNFTTTEVVILVKEVEKRRQRQSVGAGPQLCKCSGTSHSNSWGIKKKIKDLKNRTKTKANAFKREARKTGGGENQAPPLTATEEKLLSFVGIDSVEGISGGIDTFRESVMNNPVRLFDLGSPEVVQSESPPPPPLPLETLINAEPPSPVMNMEPAFLVMNTEPGPSVTNIEPGPSVANAEPASSVMSTRPASSSNTTASTVPKNLKKKGKTIVLDGINKTVNMQVETNELLGQLVGEFRSFREELMEELRSLREQFALKASSGTTKRLASSQRARLLPVPSQRRSPRLNDAMDIQMSEEQFQQLMTRVGGQSPVRVPRHFTQCSARFNGTRSAAAVGSS</sequence>
<feature type="region of interest" description="Disordered" evidence="1">
    <location>
        <begin position="218"/>
        <end position="242"/>
    </location>
</feature>
<gene>
    <name evidence="2" type="ORF">GEV33_004253</name>
</gene>
<evidence type="ECO:0000256" key="1">
    <source>
        <dbReference type="SAM" id="MobiDB-lite"/>
    </source>
</evidence>
<dbReference type="AlphaFoldDB" id="A0A8J6HRX8"/>
<keyword evidence="3" id="KW-1185">Reference proteome</keyword>
<reference evidence="2" key="2">
    <citation type="submission" date="2021-08" db="EMBL/GenBank/DDBJ databases">
        <authorList>
            <person name="Eriksson T."/>
        </authorList>
    </citation>
    <scope>NUCLEOTIDE SEQUENCE</scope>
    <source>
        <strain evidence="2">Stoneville</strain>
        <tissue evidence="2">Whole head</tissue>
    </source>
</reference>
<evidence type="ECO:0000313" key="3">
    <source>
        <dbReference type="Proteomes" id="UP000719412"/>
    </source>
</evidence>
<reference evidence="2" key="1">
    <citation type="journal article" date="2020" name="J Insects Food Feed">
        <title>The yellow mealworm (Tenebrio molitor) genome: a resource for the emerging insects as food and feed industry.</title>
        <authorList>
            <person name="Eriksson T."/>
            <person name="Andere A."/>
            <person name="Kelstrup H."/>
            <person name="Emery V."/>
            <person name="Picard C."/>
        </authorList>
    </citation>
    <scope>NUCLEOTIDE SEQUENCE</scope>
    <source>
        <strain evidence="2">Stoneville</strain>
        <tissue evidence="2">Whole head</tissue>
    </source>
</reference>
<organism evidence="2 3">
    <name type="scientific">Tenebrio molitor</name>
    <name type="common">Yellow mealworm beetle</name>
    <dbReference type="NCBI Taxonomy" id="7067"/>
    <lineage>
        <taxon>Eukaryota</taxon>
        <taxon>Metazoa</taxon>
        <taxon>Ecdysozoa</taxon>
        <taxon>Arthropoda</taxon>
        <taxon>Hexapoda</taxon>
        <taxon>Insecta</taxon>
        <taxon>Pterygota</taxon>
        <taxon>Neoptera</taxon>
        <taxon>Endopterygota</taxon>
        <taxon>Coleoptera</taxon>
        <taxon>Polyphaga</taxon>
        <taxon>Cucujiformia</taxon>
        <taxon>Tenebrionidae</taxon>
        <taxon>Tenebrio</taxon>
    </lineage>
</organism>
<accession>A0A8J6HRX8</accession>
<proteinExistence type="predicted"/>
<name>A0A8J6HRX8_TENMO</name>
<dbReference type="GO" id="GO:0005634">
    <property type="term" value="C:nucleus"/>
    <property type="evidence" value="ECO:0007669"/>
    <property type="project" value="TreeGrafter"/>
</dbReference>
<feature type="compositionally biased region" description="Polar residues" evidence="1">
    <location>
        <begin position="301"/>
        <end position="313"/>
    </location>
</feature>
<dbReference type="EMBL" id="JABDTM020017401">
    <property type="protein sequence ID" value="KAH0818538.1"/>
    <property type="molecule type" value="Genomic_DNA"/>
</dbReference>
<dbReference type="Proteomes" id="UP000719412">
    <property type="component" value="Unassembled WGS sequence"/>
</dbReference>
<protein>
    <submittedName>
        <fullName evidence="2">Uncharacterized protein</fullName>
    </submittedName>
</protein>
<dbReference type="PANTHER" id="PTHR23098">
    <property type="entry name" value="AGAP001331-PA-RELATED"/>
    <property type="match status" value="1"/>
</dbReference>
<feature type="region of interest" description="Disordered" evidence="1">
    <location>
        <begin position="301"/>
        <end position="325"/>
    </location>
</feature>